<dbReference type="RefSeq" id="WP_240569038.1">
    <property type="nucleotide sequence ID" value="NZ_JAKVPY010000018.1"/>
</dbReference>
<dbReference type="EMBL" id="JAKVPY010000018">
    <property type="protein sequence ID" value="MCH4564369.1"/>
    <property type="molecule type" value="Genomic_DNA"/>
</dbReference>
<keyword evidence="1" id="KW-0472">Membrane</keyword>
<protein>
    <submittedName>
        <fullName evidence="2">Uncharacterized protein</fullName>
    </submittedName>
</protein>
<sequence length="290" mass="33474">MDIFVWGPFLAFYAAILISNRNFNEKNYALLRFNEKKIEELNEAVHDFIASCRNIELAKKTFFRKGLDKHVDSCDIGVPGFKSTRMMPYTNEIQSEAKFALEEIYEKRELLVLKQEAVMKNMPASIKIDGEAVIARGVKLVVDANYLAVKKGEESFVVKMLRILWWPPALVAEAMRVIDYTTISRELDRIIKKSDDQIKAERERIESSMGKCRAICGQIRKDTINENMVDIESLYNKIKDSYSNIEDAYVNVLREKIKRNRLQEILVSFISLALIVVVLYLIGGYFYNGD</sequence>
<accession>A0ABS9RX13</accession>
<gene>
    <name evidence="2" type="ORF">MKP05_14760</name>
</gene>
<feature type="transmembrane region" description="Helical" evidence="1">
    <location>
        <begin position="265"/>
        <end position="287"/>
    </location>
</feature>
<evidence type="ECO:0000256" key="1">
    <source>
        <dbReference type="SAM" id="Phobius"/>
    </source>
</evidence>
<organism evidence="2 3">
    <name type="scientific">Halomonas flagellata</name>
    <dbReference type="NCBI Taxonomy" id="2920385"/>
    <lineage>
        <taxon>Bacteria</taxon>
        <taxon>Pseudomonadati</taxon>
        <taxon>Pseudomonadota</taxon>
        <taxon>Gammaproteobacteria</taxon>
        <taxon>Oceanospirillales</taxon>
        <taxon>Halomonadaceae</taxon>
        <taxon>Halomonas</taxon>
    </lineage>
</organism>
<evidence type="ECO:0000313" key="3">
    <source>
        <dbReference type="Proteomes" id="UP001202117"/>
    </source>
</evidence>
<keyword evidence="3" id="KW-1185">Reference proteome</keyword>
<reference evidence="2 3" key="1">
    <citation type="submission" date="2022-02" db="EMBL/GenBank/DDBJ databases">
        <title>Halomonas fukangensis sp. nov., a halophilic bacterium isolated from a bulk soil of Kalidium foliatum at Fukang.</title>
        <authorList>
            <person name="Huang Y."/>
        </authorList>
    </citation>
    <scope>NUCLEOTIDE SEQUENCE [LARGE SCALE GENOMIC DNA]</scope>
    <source>
        <strain evidence="2 3">EGI 63088</strain>
    </source>
</reference>
<comment type="caution">
    <text evidence="2">The sequence shown here is derived from an EMBL/GenBank/DDBJ whole genome shotgun (WGS) entry which is preliminary data.</text>
</comment>
<feature type="transmembrane region" description="Helical" evidence="1">
    <location>
        <begin position="6"/>
        <end position="23"/>
    </location>
</feature>
<name>A0ABS9RX13_9GAMM</name>
<proteinExistence type="predicted"/>
<dbReference type="Proteomes" id="UP001202117">
    <property type="component" value="Unassembled WGS sequence"/>
</dbReference>
<keyword evidence="1" id="KW-1133">Transmembrane helix</keyword>
<keyword evidence="1" id="KW-0812">Transmembrane</keyword>
<evidence type="ECO:0000313" key="2">
    <source>
        <dbReference type="EMBL" id="MCH4564369.1"/>
    </source>
</evidence>